<evidence type="ECO:0000256" key="1">
    <source>
        <dbReference type="ARBA" id="ARBA00004651"/>
    </source>
</evidence>
<feature type="domain" description="MacB-like periplasmic core" evidence="9">
    <location>
        <begin position="33"/>
        <end position="251"/>
    </location>
</feature>
<dbReference type="Proteomes" id="UP000092401">
    <property type="component" value="Unassembled WGS sequence"/>
</dbReference>
<dbReference type="Pfam" id="PF02687">
    <property type="entry name" value="FtsX"/>
    <property type="match status" value="2"/>
</dbReference>
<dbReference type="Proteomes" id="UP000091929">
    <property type="component" value="Unassembled WGS sequence"/>
</dbReference>
<keyword evidence="2" id="KW-1003">Cell membrane</keyword>
<reference evidence="12 13" key="1">
    <citation type="journal article" date="2016" name="ISME J.">
        <title>Chasing the elusive Euryarchaeota class WSA2: genomes reveal a uniquely fastidious methyl-reducing methanogen.</title>
        <authorList>
            <person name="Nobu M.K."/>
            <person name="Narihiro T."/>
            <person name="Kuroda K."/>
            <person name="Mei R."/>
            <person name="Liu W.T."/>
        </authorList>
    </citation>
    <scope>NUCLEOTIDE SEQUENCE [LARGE SCALE GENOMIC DNA]</scope>
    <source>
        <strain evidence="10">B03fssc0709_Meth_Bin005</strain>
        <strain evidence="11">B15fssc0709_Meth_Bin003</strain>
    </source>
</reference>
<feature type="transmembrane region" description="Helical" evidence="7">
    <location>
        <begin position="286"/>
        <end position="309"/>
    </location>
</feature>
<evidence type="ECO:0000256" key="6">
    <source>
        <dbReference type="ARBA" id="ARBA00038076"/>
    </source>
</evidence>
<organism evidence="11 12">
    <name type="scientific">Candidatus Methanofastidiosum methylothiophilum</name>
    <dbReference type="NCBI Taxonomy" id="1705564"/>
    <lineage>
        <taxon>Archaea</taxon>
        <taxon>Methanobacteriati</taxon>
        <taxon>Methanobacteriota</taxon>
        <taxon>Stenosarchaea group</taxon>
        <taxon>Candidatus Methanofastidiosia</taxon>
        <taxon>Candidatus Methanofastidiosales</taxon>
        <taxon>Candidatus Methanofastidiosaceae</taxon>
        <taxon>Candidatus Methanofastidiosum</taxon>
    </lineage>
</organism>
<sequence>MEDWKGRKMLENSKISIYYKYSSTSLLRRKQRTIFSLLAIAISISSIVAISLMGNSVNYTLQSSVKYYFGGDLRLDMEAIGFRTGKFDFKETEEFIISLRDSGTIQDYTYQIDTVRGTDIQREGVTQTFLGLRGVEIGKYPLYEEIPVIEPKGVKFNSLIKEPYDIVVNDILAQNLKLKLGDTLPVISDNGRTEFKVVGIVKEGGGVADIFGVGIIRHETMLELLKLNERDATSFFIKTQNDSLMYDAERSLKTEFIDRNKYNIRVTNYVDQNKETIQTLRPVLQFFGLAGIIALLVGAIGIITTMFISMKERKKEIGTMKAVGIKSGEVINFFLFEALLLGVAGSLLGVILGVIISTQLVLVAEGLFNTPLLLVTDPFILIYGFLVGVFSVLTFQIVPAYIGSQIRPIIVLKDMEGEKPFYRDWGFIKIVFISFLVFGGILYINLRSIFLVLGVYGLILLMFIFTIFSRYIIKLVSKFPTFNLVSLKLGLRSIERNHWTVATALLAIAIGLGSVGAVLTTGEGLKDFVADTFSSFADYDVQINGIPDSKISIMEERLLLMEEVKTIYRTTDEFSGFTVDIKAVNGKDIFRYISDFSEDKRKQAEDRCINVTLGGRNLEHNPLNSLTFRPIKGRLLDKRDIGKNRIIVSTRCVETFGFDVGDKITFGFNDYYFDMEIVGVYSPSIQGGGPPSSNLGIITSFETQDKIRRTSINKQFNILEINNISLKDYVSLLPPSQAKFIPIFSSPKVNIVGLELENQYFDKYDTEGIIISKKLAQSLDLNKGDILLLEENDFKKKFIIRDIKDGPFNNDAEIIVAYKALEGTFPEIYLYTLNLIAKEGQLESLSKKTKAMFSPEYYVFESSEVLSIVNRLIDQVVIPISLLASFSLFVAIIVISNTMYLSIIDRKREIGIMKAIGASNLTVLKNLAVENLAIGTIGGILSLVILYMAFVGLSLILQIGNIPISFAILIGIFILSLVVSVLASIIPAYNTSKIRPLSVLRYE</sequence>
<feature type="transmembrane region" description="Helical" evidence="7">
    <location>
        <begin position="876"/>
        <end position="904"/>
    </location>
</feature>
<dbReference type="EMBL" id="LNGF01000012">
    <property type="protein sequence ID" value="KYC47999.1"/>
    <property type="molecule type" value="Genomic_DNA"/>
</dbReference>
<evidence type="ECO:0000313" key="13">
    <source>
        <dbReference type="Proteomes" id="UP000092401"/>
    </source>
</evidence>
<name>A0A150ISI9_9EURY</name>
<feature type="domain" description="ABC3 transporter permease C-terminal" evidence="8">
    <location>
        <begin position="289"/>
        <end position="401"/>
    </location>
</feature>
<evidence type="ECO:0000256" key="4">
    <source>
        <dbReference type="ARBA" id="ARBA00022989"/>
    </source>
</evidence>
<evidence type="ECO:0000259" key="8">
    <source>
        <dbReference type="Pfam" id="PF02687"/>
    </source>
</evidence>
<dbReference type="InterPro" id="IPR050250">
    <property type="entry name" value="Macrolide_Exporter_MacB"/>
</dbReference>
<evidence type="ECO:0000256" key="7">
    <source>
        <dbReference type="SAM" id="Phobius"/>
    </source>
</evidence>
<keyword evidence="11" id="KW-0547">Nucleotide-binding</keyword>
<evidence type="ECO:0000256" key="5">
    <source>
        <dbReference type="ARBA" id="ARBA00023136"/>
    </source>
</evidence>
<evidence type="ECO:0000313" key="11">
    <source>
        <dbReference type="EMBL" id="KYC47999.1"/>
    </source>
</evidence>
<feature type="transmembrane region" description="Helical" evidence="7">
    <location>
        <begin position="932"/>
        <end position="956"/>
    </location>
</feature>
<dbReference type="GO" id="GO:0022857">
    <property type="term" value="F:transmembrane transporter activity"/>
    <property type="evidence" value="ECO:0007669"/>
    <property type="project" value="TreeGrafter"/>
</dbReference>
<evidence type="ECO:0000259" key="9">
    <source>
        <dbReference type="Pfam" id="PF12704"/>
    </source>
</evidence>
<proteinExistence type="inferred from homology"/>
<feature type="transmembrane region" description="Helical" evidence="7">
    <location>
        <begin position="450"/>
        <end position="473"/>
    </location>
</feature>
<accession>A0A150IL46</accession>
<evidence type="ECO:0000313" key="12">
    <source>
        <dbReference type="Proteomes" id="UP000091929"/>
    </source>
</evidence>
<feature type="domain" description="ABC3 transporter permease C-terminal" evidence="8">
    <location>
        <begin position="882"/>
        <end position="995"/>
    </location>
</feature>
<keyword evidence="3 7" id="KW-0812">Transmembrane</keyword>
<dbReference type="GO" id="GO:0005524">
    <property type="term" value="F:ATP binding"/>
    <property type="evidence" value="ECO:0007669"/>
    <property type="project" value="UniProtKB-KW"/>
</dbReference>
<feature type="transmembrane region" description="Helical" evidence="7">
    <location>
        <begin position="34"/>
        <end position="54"/>
    </location>
</feature>
<dbReference type="Pfam" id="PF12704">
    <property type="entry name" value="MacB_PCD"/>
    <property type="match status" value="2"/>
</dbReference>
<keyword evidence="11" id="KW-0067">ATP-binding</keyword>
<keyword evidence="5 7" id="KW-0472">Membrane</keyword>
<accession>A0A150ISI9</accession>
<feature type="transmembrane region" description="Helical" evidence="7">
    <location>
        <begin position="425"/>
        <end position="444"/>
    </location>
</feature>
<comment type="caution">
    <text evidence="11">The sequence shown here is derived from an EMBL/GenBank/DDBJ whole genome shotgun (WGS) entry which is preliminary data.</text>
</comment>
<evidence type="ECO:0000256" key="2">
    <source>
        <dbReference type="ARBA" id="ARBA00022475"/>
    </source>
</evidence>
<dbReference type="AlphaFoldDB" id="A0A150ISI9"/>
<evidence type="ECO:0000313" key="10">
    <source>
        <dbReference type="EMBL" id="KYC45746.1"/>
    </source>
</evidence>
<comment type="subcellular location">
    <subcellularLocation>
        <location evidence="1">Cell membrane</location>
        <topology evidence="1">Multi-pass membrane protein</topology>
    </subcellularLocation>
</comment>
<gene>
    <name evidence="10" type="ORF">APG10_00550</name>
    <name evidence="11" type="ORF">APG11_00669</name>
</gene>
<protein>
    <submittedName>
        <fullName evidence="11">Macrolide transporter ATP-binding /permease protein</fullName>
    </submittedName>
</protein>
<dbReference type="PANTHER" id="PTHR30572">
    <property type="entry name" value="MEMBRANE COMPONENT OF TRANSPORTER-RELATED"/>
    <property type="match status" value="1"/>
</dbReference>
<evidence type="ECO:0000256" key="3">
    <source>
        <dbReference type="ARBA" id="ARBA00022692"/>
    </source>
</evidence>
<dbReference type="InterPro" id="IPR025857">
    <property type="entry name" value="MacB_PCD"/>
</dbReference>
<dbReference type="GO" id="GO:0005886">
    <property type="term" value="C:plasma membrane"/>
    <property type="evidence" value="ECO:0007669"/>
    <property type="project" value="UniProtKB-SubCell"/>
</dbReference>
<feature type="transmembrane region" description="Helical" evidence="7">
    <location>
        <begin position="330"/>
        <end position="360"/>
    </location>
</feature>
<dbReference type="EMBL" id="LNGE01000011">
    <property type="protein sequence ID" value="KYC45746.1"/>
    <property type="molecule type" value="Genomic_DNA"/>
</dbReference>
<feature type="domain" description="MacB-like periplasmic core" evidence="9">
    <location>
        <begin position="502"/>
        <end position="704"/>
    </location>
</feature>
<comment type="similarity">
    <text evidence="6">Belongs to the ABC-4 integral membrane protein family.</text>
</comment>
<keyword evidence="4 7" id="KW-1133">Transmembrane helix</keyword>
<feature type="transmembrane region" description="Helical" evidence="7">
    <location>
        <begin position="499"/>
        <end position="519"/>
    </location>
</feature>
<dbReference type="PANTHER" id="PTHR30572:SF4">
    <property type="entry name" value="ABC TRANSPORTER PERMEASE YTRF"/>
    <property type="match status" value="1"/>
</dbReference>
<feature type="transmembrane region" description="Helical" evidence="7">
    <location>
        <begin position="380"/>
        <end position="404"/>
    </location>
</feature>
<dbReference type="InterPro" id="IPR003838">
    <property type="entry name" value="ABC3_permease_C"/>
</dbReference>
<feature type="transmembrane region" description="Helical" evidence="7">
    <location>
        <begin position="962"/>
        <end position="986"/>
    </location>
</feature>